<dbReference type="InterPro" id="IPR013149">
    <property type="entry name" value="ADH-like_C"/>
</dbReference>
<reference evidence="2" key="1">
    <citation type="journal article" date="2014" name="Int. J. Syst. Evol. Microbiol.">
        <title>Complete genome sequence of Corynebacterium casei LMG S-19264T (=DSM 44701T), isolated from a smear-ripened cheese.</title>
        <authorList>
            <consortium name="US DOE Joint Genome Institute (JGI-PGF)"/>
            <person name="Walter F."/>
            <person name="Albersmeier A."/>
            <person name="Kalinowski J."/>
            <person name="Ruckert C."/>
        </authorList>
    </citation>
    <scope>NUCLEOTIDE SEQUENCE</scope>
    <source>
        <strain evidence="2">CGMCC 1.15725</strain>
    </source>
</reference>
<dbReference type="InterPro" id="IPR036291">
    <property type="entry name" value="NAD(P)-bd_dom_sf"/>
</dbReference>
<dbReference type="CDD" id="cd08241">
    <property type="entry name" value="QOR1"/>
    <property type="match status" value="1"/>
</dbReference>
<name>A0A8J2YTT3_9PROT</name>
<keyword evidence="3" id="KW-1185">Reference proteome</keyword>
<dbReference type="PANTHER" id="PTHR43677">
    <property type="entry name" value="SHORT-CHAIN DEHYDROGENASE/REDUCTASE"/>
    <property type="match status" value="1"/>
</dbReference>
<dbReference type="InterPro" id="IPR013154">
    <property type="entry name" value="ADH-like_N"/>
</dbReference>
<dbReference type="InterPro" id="IPR020843">
    <property type="entry name" value="ER"/>
</dbReference>
<organism evidence="2 3">
    <name type="scientific">Aliidongia dinghuensis</name>
    <dbReference type="NCBI Taxonomy" id="1867774"/>
    <lineage>
        <taxon>Bacteria</taxon>
        <taxon>Pseudomonadati</taxon>
        <taxon>Pseudomonadota</taxon>
        <taxon>Alphaproteobacteria</taxon>
        <taxon>Rhodospirillales</taxon>
        <taxon>Dongiaceae</taxon>
        <taxon>Aliidongia</taxon>
    </lineage>
</organism>
<dbReference type="Pfam" id="PF00107">
    <property type="entry name" value="ADH_zinc_N"/>
    <property type="match status" value="1"/>
</dbReference>
<gene>
    <name evidence="2" type="ORF">GCM10011611_21360</name>
</gene>
<feature type="domain" description="Enoyl reductase (ER)" evidence="1">
    <location>
        <begin position="17"/>
        <end position="325"/>
    </location>
</feature>
<dbReference type="SMART" id="SM00829">
    <property type="entry name" value="PKS_ER"/>
    <property type="match status" value="1"/>
</dbReference>
<dbReference type="Gene3D" id="3.40.50.720">
    <property type="entry name" value="NAD(P)-binding Rossmann-like Domain"/>
    <property type="match status" value="1"/>
</dbReference>
<dbReference type="InterPro" id="IPR011032">
    <property type="entry name" value="GroES-like_sf"/>
</dbReference>
<dbReference type="InterPro" id="IPR051397">
    <property type="entry name" value="Zn-ADH-like_protein"/>
</dbReference>
<dbReference type="SUPFAM" id="SSF50129">
    <property type="entry name" value="GroES-like"/>
    <property type="match status" value="1"/>
</dbReference>
<proteinExistence type="predicted"/>
<sequence length="327" mass="34852">MVDMMRAWLVERITEDGEMALAERPRPVAAGDGCVIRVEAAGVNFLDTLMIRGRYQVKPPLPFTPGIEVAGTVVEAGPQSSNRVGDRLCALLDHGGFADYVQVPSVGSERIPADFPIREAVALPIIYPTAHLALRHRANLRTGETVLIHAGAGGVGSAAIQLAKHWGARVIATAGGPEKTALCVEMGADQAIDYSAQPIVETVREITGGTGVDVVVDPVGGKIATESLRCLAWGGRLVIVGFAGGAIADLPSNRLLLKNAAAMGVFWGEYRRHHPDVIPPMFAELFELRRQGIIKPLIRDIFPLADARQALHALAGRRTVGKVILVP</sequence>
<evidence type="ECO:0000313" key="2">
    <source>
        <dbReference type="EMBL" id="GGF15312.1"/>
    </source>
</evidence>
<evidence type="ECO:0000259" key="1">
    <source>
        <dbReference type="SMART" id="SM00829"/>
    </source>
</evidence>
<dbReference type="Pfam" id="PF08240">
    <property type="entry name" value="ADH_N"/>
    <property type="match status" value="1"/>
</dbReference>
<protein>
    <submittedName>
        <fullName evidence="2">Oxidoreductase</fullName>
    </submittedName>
</protein>
<comment type="caution">
    <text evidence="2">The sequence shown here is derived from an EMBL/GenBank/DDBJ whole genome shotgun (WGS) entry which is preliminary data.</text>
</comment>
<dbReference type="EMBL" id="BMJQ01000005">
    <property type="protein sequence ID" value="GGF15312.1"/>
    <property type="molecule type" value="Genomic_DNA"/>
</dbReference>
<evidence type="ECO:0000313" key="3">
    <source>
        <dbReference type="Proteomes" id="UP000646365"/>
    </source>
</evidence>
<dbReference type="PANTHER" id="PTHR43677:SF4">
    <property type="entry name" value="QUINONE OXIDOREDUCTASE-LIKE PROTEIN 2"/>
    <property type="match status" value="1"/>
</dbReference>
<reference evidence="2" key="2">
    <citation type="submission" date="2020-09" db="EMBL/GenBank/DDBJ databases">
        <authorList>
            <person name="Sun Q."/>
            <person name="Zhou Y."/>
        </authorList>
    </citation>
    <scope>NUCLEOTIDE SEQUENCE</scope>
    <source>
        <strain evidence="2">CGMCC 1.15725</strain>
    </source>
</reference>
<dbReference type="GO" id="GO:0016491">
    <property type="term" value="F:oxidoreductase activity"/>
    <property type="evidence" value="ECO:0007669"/>
    <property type="project" value="InterPro"/>
</dbReference>
<accession>A0A8J2YTT3</accession>
<dbReference type="SUPFAM" id="SSF51735">
    <property type="entry name" value="NAD(P)-binding Rossmann-fold domains"/>
    <property type="match status" value="1"/>
</dbReference>
<dbReference type="Proteomes" id="UP000646365">
    <property type="component" value="Unassembled WGS sequence"/>
</dbReference>
<dbReference type="InterPro" id="IPR002364">
    <property type="entry name" value="Quin_OxRdtase/zeta-crystal_CS"/>
</dbReference>
<dbReference type="AlphaFoldDB" id="A0A8J2YTT3"/>
<dbReference type="Gene3D" id="3.90.180.10">
    <property type="entry name" value="Medium-chain alcohol dehydrogenases, catalytic domain"/>
    <property type="match status" value="1"/>
</dbReference>
<dbReference type="GO" id="GO:0008270">
    <property type="term" value="F:zinc ion binding"/>
    <property type="evidence" value="ECO:0007669"/>
    <property type="project" value="InterPro"/>
</dbReference>
<dbReference type="PROSITE" id="PS01162">
    <property type="entry name" value="QOR_ZETA_CRYSTAL"/>
    <property type="match status" value="1"/>
</dbReference>